<dbReference type="EMBL" id="CM014093">
    <property type="protein sequence ID" value="TKS84496.1"/>
    <property type="molecule type" value="Genomic_DNA"/>
</dbReference>
<reference evidence="20 21" key="1">
    <citation type="submission" date="2019-01" db="EMBL/GenBank/DDBJ databases">
        <title>Genome Assembly of Collichthys lucidus.</title>
        <authorList>
            <person name="Cai M."/>
            <person name="Xiao S."/>
        </authorList>
    </citation>
    <scope>NUCLEOTIDE SEQUENCE [LARGE SCALE GENOMIC DNA]</scope>
    <source>
        <strain evidence="20">JT15FE1705JMU</strain>
        <tissue evidence="20">Muscle</tissue>
    </source>
</reference>
<dbReference type="Proteomes" id="UP000298787">
    <property type="component" value="Chromosome 16"/>
</dbReference>
<evidence type="ECO:0000256" key="14">
    <source>
        <dbReference type="ARBA" id="ARBA00023224"/>
    </source>
</evidence>
<feature type="transmembrane region" description="Helical" evidence="18">
    <location>
        <begin position="152"/>
        <end position="173"/>
    </location>
</feature>
<evidence type="ECO:0000256" key="3">
    <source>
        <dbReference type="ARBA" id="ARBA00022500"/>
    </source>
</evidence>
<evidence type="ECO:0000256" key="13">
    <source>
        <dbReference type="ARBA" id="ARBA00023180"/>
    </source>
</evidence>
<keyword evidence="11" id="KW-1015">Disulfide bond</keyword>
<dbReference type="SUPFAM" id="SSF57850">
    <property type="entry name" value="RING/U-box"/>
    <property type="match status" value="1"/>
</dbReference>
<feature type="transmembrane region" description="Helical" evidence="18">
    <location>
        <begin position="73"/>
        <end position="98"/>
    </location>
</feature>
<keyword evidence="6" id="KW-0863">Zinc-finger</keyword>
<evidence type="ECO:0000256" key="6">
    <source>
        <dbReference type="ARBA" id="ARBA00022771"/>
    </source>
</evidence>
<dbReference type="PROSITE" id="PS00237">
    <property type="entry name" value="G_PROTEIN_RECEP_F1_1"/>
    <property type="match status" value="1"/>
</dbReference>
<sequence length="457" mass="50574">MDLDYVEYTDYTPGNETENNFTADGVLHFSTSQTPLTRVLVAVNIIISVIGLGGNSLVIWICGWKMKRTVITIWYVSLAISDFLFCACLPLEVFYMITSHWPFGEVLCKLISSALFLNMYSSVFLLVLISTDRCIMVSFPVWSHNHRTVGKASAIVALMWVLSALLTLPSLIFRKTTIHGSVTQCYTDYMSHTQGDGSIHKAVALTRFICGFLIPFLMIVFCCSVLAVKLRSLTVRSTKPYKVMAALILSFFFCWVPYHCFVLLELDLKNQSLEVLRTGLKVGATLAAANSFISPVLYVFIGNDFKQTLKRSFTSRFEEAMAEDFPSGSAAATDSTPSPGSSSSTTADSGNQDSTFECNICLDTAKDAVISLCGHLFCGWRPDPTDKCVQCVKLASAETRLSPYTDGEAQVNKTPEKEPPLDPKGKDLSRKTVVRTPNIIHVSNIKHPSNIYIIRSD</sequence>
<evidence type="ECO:0000256" key="15">
    <source>
        <dbReference type="ARBA" id="ARBA00025736"/>
    </source>
</evidence>
<proteinExistence type="inferred from homology"/>
<dbReference type="GO" id="GO:0006954">
    <property type="term" value="P:inflammatory response"/>
    <property type="evidence" value="ECO:0007669"/>
    <property type="project" value="TreeGrafter"/>
</dbReference>
<keyword evidence="5" id="KW-0479">Metal-binding</keyword>
<dbReference type="FunFam" id="1.20.1070.10:FF:000034">
    <property type="entry name" value="G-protein coupled receptor 1"/>
    <property type="match status" value="1"/>
</dbReference>
<keyword evidence="10 18" id="KW-0472">Membrane</keyword>
<dbReference type="AlphaFoldDB" id="A0A4U5V9F6"/>
<evidence type="ECO:0000256" key="7">
    <source>
        <dbReference type="ARBA" id="ARBA00022833"/>
    </source>
</evidence>
<feature type="transmembrane region" description="Helical" evidence="18">
    <location>
        <begin position="39"/>
        <end position="61"/>
    </location>
</feature>
<dbReference type="Gene3D" id="3.30.40.10">
    <property type="entry name" value="Zinc/RING finger domain, C3HC4 (zinc finger)"/>
    <property type="match status" value="1"/>
</dbReference>
<organism evidence="20 21">
    <name type="scientific">Collichthys lucidus</name>
    <name type="common">Big head croaker</name>
    <name type="synonym">Sciaena lucida</name>
    <dbReference type="NCBI Taxonomy" id="240159"/>
    <lineage>
        <taxon>Eukaryota</taxon>
        <taxon>Metazoa</taxon>
        <taxon>Chordata</taxon>
        <taxon>Craniata</taxon>
        <taxon>Vertebrata</taxon>
        <taxon>Euteleostomi</taxon>
        <taxon>Actinopterygii</taxon>
        <taxon>Neopterygii</taxon>
        <taxon>Teleostei</taxon>
        <taxon>Neoteleostei</taxon>
        <taxon>Acanthomorphata</taxon>
        <taxon>Eupercaria</taxon>
        <taxon>Sciaenidae</taxon>
        <taxon>Collichthys</taxon>
    </lineage>
</organism>
<dbReference type="PRINTS" id="PR00526">
    <property type="entry name" value="FMETLEUPHER"/>
</dbReference>
<evidence type="ECO:0000313" key="20">
    <source>
        <dbReference type="EMBL" id="TKS84496.1"/>
    </source>
</evidence>
<dbReference type="GO" id="GO:0007204">
    <property type="term" value="P:positive regulation of cytosolic calcium ion concentration"/>
    <property type="evidence" value="ECO:0007669"/>
    <property type="project" value="TreeGrafter"/>
</dbReference>
<dbReference type="Pfam" id="PF00001">
    <property type="entry name" value="7tm_1"/>
    <property type="match status" value="1"/>
</dbReference>
<feature type="compositionally biased region" description="Basic and acidic residues" evidence="17">
    <location>
        <begin position="414"/>
        <end position="428"/>
    </location>
</feature>
<feature type="transmembrane region" description="Helical" evidence="18">
    <location>
        <begin position="240"/>
        <end position="258"/>
    </location>
</feature>
<dbReference type="InterPro" id="IPR000276">
    <property type="entry name" value="GPCR_Rhodpsn"/>
</dbReference>
<evidence type="ECO:0000259" key="19">
    <source>
        <dbReference type="PROSITE" id="PS50262"/>
    </source>
</evidence>
<evidence type="ECO:0000256" key="16">
    <source>
        <dbReference type="RuleBase" id="RU000688"/>
    </source>
</evidence>
<evidence type="ECO:0000256" key="12">
    <source>
        <dbReference type="ARBA" id="ARBA00023170"/>
    </source>
</evidence>
<dbReference type="GO" id="GO:0004875">
    <property type="term" value="F:complement receptor activity"/>
    <property type="evidence" value="ECO:0007669"/>
    <property type="project" value="TreeGrafter"/>
</dbReference>
<dbReference type="GO" id="GO:0008270">
    <property type="term" value="F:zinc ion binding"/>
    <property type="evidence" value="ECO:0007669"/>
    <property type="project" value="UniProtKB-KW"/>
</dbReference>
<keyword evidence="7" id="KW-0862">Zinc</keyword>
<feature type="region of interest" description="Disordered" evidence="17">
    <location>
        <begin position="325"/>
        <end position="351"/>
    </location>
</feature>
<accession>A0A4U5V9F6</accession>
<feature type="domain" description="G-protein coupled receptors family 1 profile" evidence="19">
    <location>
        <begin position="54"/>
        <end position="298"/>
    </location>
</feature>
<comment type="subcellular location">
    <subcellularLocation>
        <location evidence="1">Cell membrane</location>
        <topology evidence="1">Multi-pass membrane protein</topology>
    </subcellularLocation>
</comment>
<dbReference type="InterPro" id="IPR018957">
    <property type="entry name" value="Znf_C3HC4_RING-type"/>
</dbReference>
<evidence type="ECO:0000256" key="17">
    <source>
        <dbReference type="SAM" id="MobiDB-lite"/>
    </source>
</evidence>
<dbReference type="GO" id="GO:0006935">
    <property type="term" value="P:chemotaxis"/>
    <property type="evidence" value="ECO:0007669"/>
    <property type="project" value="UniProtKB-KW"/>
</dbReference>
<dbReference type="PROSITE" id="PS50262">
    <property type="entry name" value="G_PROTEIN_RECEP_F1_2"/>
    <property type="match status" value="1"/>
</dbReference>
<dbReference type="InterPro" id="IPR017452">
    <property type="entry name" value="GPCR_Rhodpsn_7TM"/>
</dbReference>
<comment type="similarity">
    <text evidence="15">Belongs to the chemokine-like receptor (CMKLR) family.</text>
</comment>
<dbReference type="Pfam" id="PF00097">
    <property type="entry name" value="zf-C3HC4"/>
    <property type="match status" value="1"/>
</dbReference>
<dbReference type="GO" id="GO:0005886">
    <property type="term" value="C:plasma membrane"/>
    <property type="evidence" value="ECO:0007669"/>
    <property type="project" value="UniProtKB-SubCell"/>
</dbReference>
<feature type="transmembrane region" description="Helical" evidence="18">
    <location>
        <begin position="110"/>
        <end position="131"/>
    </location>
</feature>
<keyword evidence="9 16" id="KW-0297">G-protein coupled receptor</keyword>
<feature type="region of interest" description="Disordered" evidence="17">
    <location>
        <begin position="404"/>
        <end position="428"/>
    </location>
</feature>
<keyword evidence="12 16" id="KW-0675">Receptor</keyword>
<feature type="transmembrane region" description="Helical" evidence="18">
    <location>
        <begin position="278"/>
        <end position="301"/>
    </location>
</feature>
<dbReference type="GO" id="GO:0004930">
    <property type="term" value="F:G protein-coupled receptor activity"/>
    <property type="evidence" value="ECO:0007669"/>
    <property type="project" value="UniProtKB-KW"/>
</dbReference>
<evidence type="ECO:0000256" key="1">
    <source>
        <dbReference type="ARBA" id="ARBA00004651"/>
    </source>
</evidence>
<keyword evidence="3" id="KW-0145">Chemotaxis</keyword>
<keyword evidence="2" id="KW-1003">Cell membrane</keyword>
<dbReference type="CDD" id="cd14974">
    <property type="entry name" value="7tmA_Anaphylatoxin_R-like"/>
    <property type="match status" value="1"/>
</dbReference>
<comment type="similarity">
    <text evidence="16">Belongs to the G-protein coupled receptor 1 family.</text>
</comment>
<dbReference type="SUPFAM" id="SSF81321">
    <property type="entry name" value="Family A G protein-coupled receptor-like"/>
    <property type="match status" value="1"/>
</dbReference>
<evidence type="ECO:0000256" key="4">
    <source>
        <dbReference type="ARBA" id="ARBA00022692"/>
    </source>
</evidence>
<evidence type="ECO:0000256" key="18">
    <source>
        <dbReference type="SAM" id="Phobius"/>
    </source>
</evidence>
<keyword evidence="8 18" id="KW-1133">Transmembrane helix</keyword>
<evidence type="ECO:0000256" key="2">
    <source>
        <dbReference type="ARBA" id="ARBA00022475"/>
    </source>
</evidence>
<evidence type="ECO:0000256" key="9">
    <source>
        <dbReference type="ARBA" id="ARBA00023040"/>
    </source>
</evidence>
<keyword evidence="13" id="KW-0325">Glycoprotein</keyword>
<dbReference type="InterPro" id="IPR013083">
    <property type="entry name" value="Znf_RING/FYVE/PHD"/>
</dbReference>
<dbReference type="PANTHER" id="PTHR24225">
    <property type="entry name" value="CHEMOTACTIC RECEPTOR"/>
    <property type="match status" value="1"/>
</dbReference>
<evidence type="ECO:0000256" key="8">
    <source>
        <dbReference type="ARBA" id="ARBA00022989"/>
    </source>
</evidence>
<name>A0A4U5V9F6_COLLU</name>
<keyword evidence="14 16" id="KW-0807">Transducer</keyword>
<dbReference type="PRINTS" id="PR00237">
    <property type="entry name" value="GPCRRHODOPSN"/>
</dbReference>
<evidence type="ECO:0000256" key="10">
    <source>
        <dbReference type="ARBA" id="ARBA00023136"/>
    </source>
</evidence>
<dbReference type="Gene3D" id="1.20.1070.10">
    <property type="entry name" value="Rhodopsin 7-helix transmembrane proteins"/>
    <property type="match status" value="1"/>
</dbReference>
<evidence type="ECO:0000256" key="5">
    <source>
        <dbReference type="ARBA" id="ARBA00022723"/>
    </source>
</evidence>
<dbReference type="GO" id="GO:0007200">
    <property type="term" value="P:phospholipase C-activating G protein-coupled receptor signaling pathway"/>
    <property type="evidence" value="ECO:0007669"/>
    <property type="project" value="TreeGrafter"/>
</dbReference>
<evidence type="ECO:0000256" key="11">
    <source>
        <dbReference type="ARBA" id="ARBA00023157"/>
    </source>
</evidence>
<feature type="transmembrane region" description="Helical" evidence="18">
    <location>
        <begin position="204"/>
        <end position="228"/>
    </location>
</feature>
<evidence type="ECO:0000313" key="21">
    <source>
        <dbReference type="Proteomes" id="UP000298787"/>
    </source>
</evidence>
<dbReference type="InterPro" id="IPR000826">
    <property type="entry name" value="Formyl_rcpt-rel"/>
</dbReference>
<keyword evidence="21" id="KW-1185">Reference proteome</keyword>
<protein>
    <submittedName>
        <fullName evidence="20">Chemokine-like receptor 1</fullName>
    </submittedName>
</protein>
<gene>
    <name evidence="20" type="ORF">D9C73_018736</name>
</gene>
<keyword evidence="4 16" id="KW-0812">Transmembrane</keyword>
<dbReference type="PANTHER" id="PTHR24225:SF0">
    <property type="entry name" value="N-FORMYL PEPTIDE RECEPTOR 2"/>
    <property type="match status" value="1"/>
</dbReference>
<feature type="compositionally biased region" description="Low complexity" evidence="17">
    <location>
        <begin position="326"/>
        <end position="350"/>
    </location>
</feature>